<evidence type="ECO:0000313" key="1">
    <source>
        <dbReference type="EMBL" id="RVT90742.1"/>
    </source>
</evidence>
<keyword evidence="2" id="KW-1185">Reference proteome</keyword>
<comment type="caution">
    <text evidence="1">The sequence shown here is derived from an EMBL/GenBank/DDBJ whole genome shotgun (WGS) entry which is preliminary data.</text>
</comment>
<dbReference type="AlphaFoldDB" id="A0A437LZB6"/>
<accession>A0A437LZB6</accession>
<dbReference type="Proteomes" id="UP000282957">
    <property type="component" value="Unassembled WGS sequence"/>
</dbReference>
<dbReference type="RefSeq" id="WP_127790009.1">
    <property type="nucleotide sequence ID" value="NZ_SACL01000012.1"/>
</dbReference>
<gene>
    <name evidence="1" type="ORF">EOD42_23355</name>
</gene>
<evidence type="ECO:0000313" key="2">
    <source>
        <dbReference type="Proteomes" id="UP000282957"/>
    </source>
</evidence>
<reference evidence="1 2" key="1">
    <citation type="submission" date="2019-01" db="EMBL/GenBank/DDBJ databases">
        <authorList>
            <person name="Chen W.-M."/>
        </authorList>
    </citation>
    <scope>NUCLEOTIDE SEQUENCE [LARGE SCALE GENOMIC DNA]</scope>
    <source>
        <strain evidence="1 2">CCP-6</strain>
    </source>
</reference>
<name>A0A437LZB6_9PROT</name>
<protein>
    <submittedName>
        <fullName evidence="1">Uncharacterized protein</fullName>
    </submittedName>
</protein>
<sequence length="116" mass="12826">MSILATYAQQIDAMHRRAVDAVTDADAEAFYERKLTALYQLRMFCEAADPVADAMATDQQTTEDGLSLGAMMVDLASGIVSDIERDCDRAAQNSLPHVAFDNARAAYRQSDREYRA</sequence>
<dbReference type="EMBL" id="SACL01000012">
    <property type="protein sequence ID" value="RVT90742.1"/>
    <property type="molecule type" value="Genomic_DNA"/>
</dbReference>
<proteinExistence type="predicted"/>
<organism evidence="1 2">
    <name type="scientific">Rhodovarius crocodyli</name>
    <dbReference type="NCBI Taxonomy" id="1979269"/>
    <lineage>
        <taxon>Bacteria</taxon>
        <taxon>Pseudomonadati</taxon>
        <taxon>Pseudomonadota</taxon>
        <taxon>Alphaproteobacteria</taxon>
        <taxon>Acetobacterales</taxon>
        <taxon>Roseomonadaceae</taxon>
        <taxon>Rhodovarius</taxon>
    </lineage>
</organism>